<keyword evidence="2" id="KW-1185">Reference proteome</keyword>
<accession>A0A7J6XGW1</accession>
<dbReference type="OrthoDB" id="20198at2759"/>
<dbReference type="EMBL" id="JABWDY010001015">
    <property type="protein sequence ID" value="KAF5207750.1"/>
    <property type="molecule type" value="Genomic_DNA"/>
</dbReference>
<protein>
    <submittedName>
        <fullName evidence="1">Origin of replication complex subunit</fullName>
    </submittedName>
</protein>
<dbReference type="PANTHER" id="PTHR14052">
    <property type="entry name" value="ORIGIN RECOGNITION COMPLEX SUBUNIT 2"/>
    <property type="match status" value="1"/>
</dbReference>
<gene>
    <name evidence="1" type="ORF">FRX31_002663</name>
</gene>
<dbReference type="GO" id="GO:0003688">
    <property type="term" value="F:DNA replication origin binding"/>
    <property type="evidence" value="ECO:0007669"/>
    <property type="project" value="UniProtKB-UniRule"/>
</dbReference>
<dbReference type="Proteomes" id="UP000554482">
    <property type="component" value="Unassembled WGS sequence"/>
</dbReference>
<sequence length="83" mass="9813">MDVDEEVDEEEFGFSKNYFLAKELRGSTKKSAGKLCDLNLVDEQELRDATSKLVTKHEKEIVALMESYRCQYQQWLFELRLVF</sequence>
<dbReference type="InterPro" id="IPR007220">
    <property type="entry name" value="ORC2"/>
</dbReference>
<proteinExistence type="predicted"/>
<dbReference type="AlphaFoldDB" id="A0A7J6XGW1"/>
<dbReference type="GO" id="GO:0005664">
    <property type="term" value="C:nuclear origin of replication recognition complex"/>
    <property type="evidence" value="ECO:0007669"/>
    <property type="project" value="UniProtKB-UniRule"/>
</dbReference>
<dbReference type="GO" id="GO:0006260">
    <property type="term" value="P:DNA replication"/>
    <property type="evidence" value="ECO:0007669"/>
    <property type="project" value="UniProtKB-UniRule"/>
</dbReference>
<comment type="caution">
    <text evidence="1">The sequence shown here is derived from an EMBL/GenBank/DDBJ whole genome shotgun (WGS) entry which is preliminary data.</text>
</comment>
<dbReference type="PANTHER" id="PTHR14052:SF0">
    <property type="entry name" value="ORIGIN RECOGNITION COMPLEX SUBUNIT 2"/>
    <property type="match status" value="1"/>
</dbReference>
<name>A0A7J6XGW1_THATH</name>
<evidence type="ECO:0000313" key="2">
    <source>
        <dbReference type="Proteomes" id="UP000554482"/>
    </source>
</evidence>
<organism evidence="1 2">
    <name type="scientific">Thalictrum thalictroides</name>
    <name type="common">Rue-anemone</name>
    <name type="synonym">Anemone thalictroides</name>
    <dbReference type="NCBI Taxonomy" id="46969"/>
    <lineage>
        <taxon>Eukaryota</taxon>
        <taxon>Viridiplantae</taxon>
        <taxon>Streptophyta</taxon>
        <taxon>Embryophyta</taxon>
        <taxon>Tracheophyta</taxon>
        <taxon>Spermatophyta</taxon>
        <taxon>Magnoliopsida</taxon>
        <taxon>Ranunculales</taxon>
        <taxon>Ranunculaceae</taxon>
        <taxon>Thalictroideae</taxon>
        <taxon>Thalictrum</taxon>
    </lineage>
</organism>
<reference evidence="1 2" key="1">
    <citation type="submission" date="2020-06" db="EMBL/GenBank/DDBJ databases">
        <title>Transcriptomic and genomic resources for Thalictrum thalictroides and T. hernandezii: Facilitating candidate gene discovery in an emerging model plant lineage.</title>
        <authorList>
            <person name="Arias T."/>
            <person name="Riano-Pachon D.M."/>
            <person name="Di Stilio V.S."/>
        </authorList>
    </citation>
    <scope>NUCLEOTIDE SEQUENCE [LARGE SCALE GENOMIC DNA]</scope>
    <source>
        <strain evidence="2">cv. WT478/WT964</strain>
        <tissue evidence="1">Leaves</tissue>
    </source>
</reference>
<evidence type="ECO:0000313" key="1">
    <source>
        <dbReference type="EMBL" id="KAF5207750.1"/>
    </source>
</evidence>